<keyword evidence="2" id="KW-0677">Repeat</keyword>
<evidence type="ECO:0000313" key="3">
    <source>
        <dbReference type="EMBL" id="RDW99502.1"/>
    </source>
</evidence>
<dbReference type="Pfam" id="PF00132">
    <property type="entry name" value="Hexapep"/>
    <property type="match status" value="1"/>
</dbReference>
<dbReference type="EMBL" id="LARY01000003">
    <property type="protein sequence ID" value="RDW99502.1"/>
    <property type="molecule type" value="Genomic_DNA"/>
</dbReference>
<dbReference type="PANTHER" id="PTHR23416">
    <property type="entry name" value="SIALIC ACID SYNTHASE-RELATED"/>
    <property type="match status" value="1"/>
</dbReference>
<dbReference type="PROSITE" id="PS00101">
    <property type="entry name" value="HEXAPEP_TRANSFERASES"/>
    <property type="match status" value="1"/>
</dbReference>
<evidence type="ECO:0000256" key="2">
    <source>
        <dbReference type="ARBA" id="ARBA00022737"/>
    </source>
</evidence>
<comment type="caution">
    <text evidence="3">The sequence shown here is derived from an EMBL/GenBank/DDBJ whole genome shotgun (WGS) entry which is preliminary data.</text>
</comment>
<dbReference type="InterPro" id="IPR001451">
    <property type="entry name" value="Hexapep"/>
</dbReference>
<organism evidence="3 4">
    <name type="scientific">Listeria kieliensis</name>
    <dbReference type="NCBI Taxonomy" id="1621700"/>
    <lineage>
        <taxon>Bacteria</taxon>
        <taxon>Bacillati</taxon>
        <taxon>Bacillota</taxon>
        <taxon>Bacilli</taxon>
        <taxon>Bacillales</taxon>
        <taxon>Listeriaceae</taxon>
        <taxon>Listeria</taxon>
    </lineage>
</organism>
<evidence type="ECO:0000256" key="1">
    <source>
        <dbReference type="ARBA" id="ARBA00022679"/>
    </source>
</evidence>
<dbReference type="RefSeq" id="WP_115753889.1">
    <property type="nucleotide sequence ID" value="NZ_LARY01000003.1"/>
</dbReference>
<dbReference type="Gene3D" id="2.160.10.10">
    <property type="entry name" value="Hexapeptide repeat proteins"/>
    <property type="match status" value="1"/>
</dbReference>
<dbReference type="SUPFAM" id="SSF51161">
    <property type="entry name" value="Trimeric LpxA-like enzymes"/>
    <property type="match status" value="1"/>
</dbReference>
<dbReference type="InterPro" id="IPR051159">
    <property type="entry name" value="Hexapeptide_acetyltransf"/>
</dbReference>
<sequence>MRRLNRFKPRREKENPLFRVYQTVSFWRTLKNTIVIEFCRYFPWISGKRKLYQSLLRMEIGENTAIAFKVTFDLFYPEKIKIGRNSIIGFHTTILTHEYLIEEYRTGEVQIGDDTMIGANVTILPGVTIGSRVKVGAGAVINRDIPDDHLAFGNPLVVRPLDRENKRD</sequence>
<dbReference type="PANTHER" id="PTHR23416:SF78">
    <property type="entry name" value="LIPOPOLYSACCHARIDE BIOSYNTHESIS O-ACETYL TRANSFERASE WBBJ-RELATED"/>
    <property type="match status" value="1"/>
</dbReference>
<proteinExistence type="predicted"/>
<keyword evidence="1 3" id="KW-0808">Transferase</keyword>
<accession>A0A3D8TLV3</accession>
<dbReference type="InterPro" id="IPR011004">
    <property type="entry name" value="Trimer_LpxA-like_sf"/>
</dbReference>
<evidence type="ECO:0000313" key="4">
    <source>
        <dbReference type="Proteomes" id="UP000257055"/>
    </source>
</evidence>
<dbReference type="CDD" id="cd04647">
    <property type="entry name" value="LbH_MAT_like"/>
    <property type="match status" value="1"/>
</dbReference>
<name>A0A3D8TLV3_9LIST</name>
<dbReference type="GO" id="GO:0016740">
    <property type="term" value="F:transferase activity"/>
    <property type="evidence" value="ECO:0007669"/>
    <property type="project" value="UniProtKB-KW"/>
</dbReference>
<reference evidence="4" key="1">
    <citation type="submission" date="2015-04" db="EMBL/GenBank/DDBJ databases">
        <authorList>
            <person name="Schardt J."/>
            <person name="Mueller-Herbst S."/>
            <person name="Scherer S."/>
            <person name="Huptas C."/>
        </authorList>
    </citation>
    <scope>NUCLEOTIDE SEQUENCE [LARGE SCALE GENOMIC DNA]</scope>
    <source>
        <strain evidence="4">Kiel-L1</strain>
    </source>
</reference>
<dbReference type="InterPro" id="IPR018357">
    <property type="entry name" value="Hexapep_transf_CS"/>
</dbReference>
<dbReference type="Proteomes" id="UP000257055">
    <property type="component" value="Unassembled WGS sequence"/>
</dbReference>
<dbReference type="AlphaFoldDB" id="A0A3D8TLV3"/>
<keyword evidence="4" id="KW-1185">Reference proteome</keyword>
<protein>
    <submittedName>
        <fullName evidence="3">Acetyltransferase</fullName>
    </submittedName>
</protein>
<gene>
    <name evidence="3" type="ORF">UR08_11785</name>
</gene>